<organism evidence="3 4">
    <name type="scientific">Kingella pumchi</name>
    <dbReference type="NCBI Taxonomy" id="2779506"/>
    <lineage>
        <taxon>Bacteria</taxon>
        <taxon>Pseudomonadati</taxon>
        <taxon>Pseudomonadota</taxon>
        <taxon>Betaproteobacteria</taxon>
        <taxon>Neisseriales</taxon>
        <taxon>Neisseriaceae</taxon>
        <taxon>Kingella</taxon>
    </lineage>
</organism>
<dbReference type="Proteomes" id="UP001298424">
    <property type="component" value="Unassembled WGS sequence"/>
</dbReference>
<dbReference type="RefSeq" id="WP_238745800.1">
    <property type="nucleotide sequence ID" value="NZ_JAKOOW010000009.1"/>
</dbReference>
<comment type="caution">
    <text evidence="3">The sequence shown here is derived from an EMBL/GenBank/DDBJ whole genome shotgun (WGS) entry which is preliminary data.</text>
</comment>
<proteinExistence type="predicted"/>
<feature type="signal peptide" evidence="2">
    <location>
        <begin position="1"/>
        <end position="25"/>
    </location>
</feature>
<feature type="compositionally biased region" description="Gly residues" evidence="1">
    <location>
        <begin position="40"/>
        <end position="53"/>
    </location>
</feature>
<accession>A0ABS9NMX1</accession>
<feature type="chain" id="PRO_5046033969" evidence="2">
    <location>
        <begin position="26"/>
        <end position="53"/>
    </location>
</feature>
<evidence type="ECO:0000256" key="1">
    <source>
        <dbReference type="SAM" id="MobiDB-lite"/>
    </source>
</evidence>
<sequence>MNKTAYTLIALAAIAFATLFNYSAAFSSGKSSVPRTRLPGQGGFGGFGGSGHK</sequence>
<dbReference type="EMBL" id="JAKOOW010000009">
    <property type="protein sequence ID" value="MCG6503441.1"/>
    <property type="molecule type" value="Genomic_DNA"/>
</dbReference>
<evidence type="ECO:0000313" key="4">
    <source>
        <dbReference type="Proteomes" id="UP001298424"/>
    </source>
</evidence>
<feature type="region of interest" description="Disordered" evidence="1">
    <location>
        <begin position="28"/>
        <end position="53"/>
    </location>
</feature>
<gene>
    <name evidence="3" type="ORF">MB824_02885</name>
</gene>
<evidence type="ECO:0000313" key="3">
    <source>
        <dbReference type="EMBL" id="MCG6503441.1"/>
    </source>
</evidence>
<keyword evidence="2" id="KW-0732">Signal</keyword>
<evidence type="ECO:0000256" key="2">
    <source>
        <dbReference type="SAM" id="SignalP"/>
    </source>
</evidence>
<keyword evidence="4" id="KW-1185">Reference proteome</keyword>
<name>A0ABS9NMX1_9NEIS</name>
<reference evidence="3 4" key="1">
    <citation type="submission" date="2022-02" db="EMBL/GenBank/DDBJ databases">
        <title>Genome sequence data of Kingella unionensis sp. nov. strain CICC 24913 (CCUG 75125).</title>
        <authorList>
            <person name="Xiao M."/>
        </authorList>
    </citation>
    <scope>NUCLEOTIDE SEQUENCE [LARGE SCALE GENOMIC DNA]</scope>
    <source>
        <strain evidence="3 4">CICC 24913</strain>
    </source>
</reference>
<protein>
    <submittedName>
        <fullName evidence="3">Uncharacterized protein</fullName>
    </submittedName>
</protein>